<dbReference type="PATRIC" id="fig|1095748.3.peg.1827"/>
<comment type="caution">
    <text evidence="2">The sequence shown here is derived from an EMBL/GenBank/DDBJ whole genome shotgun (WGS) entry which is preliminary data.</text>
</comment>
<reference evidence="2 3" key="1">
    <citation type="submission" date="2012-04" db="EMBL/GenBank/DDBJ databases">
        <authorList>
            <person name="Harkins D.M."/>
            <person name="Madupu R."/>
            <person name="Durkin A.S."/>
            <person name="Torralba M."/>
            <person name="Methe B."/>
            <person name="Sutton G.G."/>
            <person name="Nelson K.E."/>
        </authorList>
    </citation>
    <scope>NUCLEOTIDE SEQUENCE [LARGE SCALE GENOMIC DNA]</scope>
    <source>
        <strain evidence="2 3">VK64</strain>
    </source>
</reference>
<feature type="transmembrane region" description="Helical" evidence="1">
    <location>
        <begin position="71"/>
        <end position="91"/>
    </location>
</feature>
<organism evidence="2 3">
    <name type="scientific">Neisseria sicca VK64</name>
    <dbReference type="NCBI Taxonomy" id="1095748"/>
    <lineage>
        <taxon>Bacteria</taxon>
        <taxon>Pseudomonadati</taxon>
        <taxon>Pseudomonadota</taxon>
        <taxon>Betaproteobacteria</taxon>
        <taxon>Neisseriales</taxon>
        <taxon>Neisseriaceae</taxon>
        <taxon>Neisseria</taxon>
    </lineage>
</organism>
<evidence type="ECO:0000313" key="3">
    <source>
        <dbReference type="Proteomes" id="UP000004473"/>
    </source>
</evidence>
<dbReference type="RefSeq" id="WP_003767086.1">
    <property type="nucleotide sequence ID" value="NZ_AJMT01000138.1"/>
</dbReference>
<dbReference type="EMBL" id="AJMT01000138">
    <property type="protein sequence ID" value="EIG27240.1"/>
    <property type="molecule type" value="Genomic_DNA"/>
</dbReference>
<accession>I2NN29</accession>
<keyword evidence="1" id="KW-0472">Membrane</keyword>
<evidence type="ECO:0000256" key="1">
    <source>
        <dbReference type="SAM" id="Phobius"/>
    </source>
</evidence>
<keyword evidence="1" id="KW-1133">Transmembrane helix</keyword>
<keyword evidence="1" id="KW-0812">Transmembrane</keyword>
<sequence length="197" mass="22549">MDYLAQSERDMQSLIEALKNKLPRGVIVVGDGLLFQHSLFRGLLFQPLVAFLFGLIGVGGLWLKIVKWMDLSLSSNMTWLLAIVLTLLWLWRVERWWSGLTTRKSIYIDREKLIIYGAFGRIRYQGGHDGTYRKFDRIHMSDIVGVSLITERRGTTVIGGLLGLGRHNICTTASQNALIELTGWQWYSRYKLGRSDS</sequence>
<dbReference type="AlphaFoldDB" id="I2NN29"/>
<dbReference type="Proteomes" id="UP000004473">
    <property type="component" value="Unassembled WGS sequence"/>
</dbReference>
<evidence type="ECO:0000313" key="2">
    <source>
        <dbReference type="EMBL" id="EIG27240.1"/>
    </source>
</evidence>
<gene>
    <name evidence="2" type="ORF">HMPREF1051_2378</name>
</gene>
<proteinExistence type="predicted"/>
<name>I2NN29_NEISI</name>
<feature type="transmembrane region" description="Helical" evidence="1">
    <location>
        <begin position="43"/>
        <end position="65"/>
    </location>
</feature>
<protein>
    <submittedName>
        <fullName evidence="2">Uncharacterized protein</fullName>
    </submittedName>
</protein>